<comment type="caution">
    <text evidence="1">The sequence shown here is derived from an EMBL/GenBank/DDBJ whole genome shotgun (WGS) entry which is preliminary data.</text>
</comment>
<evidence type="ECO:0000313" key="1">
    <source>
        <dbReference type="EMBL" id="EBA08626.1"/>
    </source>
</evidence>
<protein>
    <submittedName>
        <fullName evidence="1">Predicted transporter</fullName>
    </submittedName>
</protein>
<evidence type="ECO:0000313" key="2">
    <source>
        <dbReference type="Proteomes" id="UP000005713"/>
    </source>
</evidence>
<organism evidence="1 2">
    <name type="scientific">Sagittula stellata (strain ATCC 700073 / DSM 11524 / E-37)</name>
    <dbReference type="NCBI Taxonomy" id="388399"/>
    <lineage>
        <taxon>Bacteria</taxon>
        <taxon>Pseudomonadati</taxon>
        <taxon>Pseudomonadota</taxon>
        <taxon>Alphaproteobacteria</taxon>
        <taxon>Rhodobacterales</taxon>
        <taxon>Roseobacteraceae</taxon>
        <taxon>Sagittula</taxon>
    </lineage>
</organism>
<keyword evidence="2" id="KW-1185">Reference proteome</keyword>
<proteinExistence type="predicted"/>
<gene>
    <name evidence="1" type="ORF">SSE37_17478</name>
</gene>
<dbReference type="EMBL" id="AAYA01000005">
    <property type="protein sequence ID" value="EBA08626.1"/>
    <property type="molecule type" value="Genomic_DNA"/>
</dbReference>
<accession>A3K367</accession>
<dbReference type="Proteomes" id="UP000005713">
    <property type="component" value="Unassembled WGS sequence"/>
</dbReference>
<name>A3K367_SAGS3</name>
<dbReference type="AlphaFoldDB" id="A3K367"/>
<sequence>MEYLIVYMVGEPDHLHLVP</sequence>
<reference evidence="1 2" key="1">
    <citation type="submission" date="2006-06" db="EMBL/GenBank/DDBJ databases">
        <authorList>
            <person name="Moran M.A."/>
            <person name="Ferriera S."/>
            <person name="Johnson J."/>
            <person name="Kravitz S."/>
            <person name="Beeson K."/>
            <person name="Sutton G."/>
            <person name="Rogers Y.-H."/>
            <person name="Friedman R."/>
            <person name="Frazier M."/>
            <person name="Venter J.C."/>
        </authorList>
    </citation>
    <scope>NUCLEOTIDE SEQUENCE [LARGE SCALE GENOMIC DNA]</scope>
    <source>
        <strain evidence="1 2">E-37</strain>
    </source>
</reference>